<protein>
    <submittedName>
        <fullName evidence="1">Uncharacterized protein</fullName>
    </submittedName>
</protein>
<dbReference type="EMBL" id="CABVHJ010000022">
    <property type="protein sequence ID" value="VVN36288.1"/>
    <property type="molecule type" value="Genomic_DNA"/>
</dbReference>
<gene>
    <name evidence="1" type="ORF">PS655_05159</name>
</gene>
<organism evidence="1 2">
    <name type="scientific">Pseudomonas fluorescens</name>
    <dbReference type="NCBI Taxonomy" id="294"/>
    <lineage>
        <taxon>Bacteria</taxon>
        <taxon>Pseudomonadati</taxon>
        <taxon>Pseudomonadota</taxon>
        <taxon>Gammaproteobacteria</taxon>
        <taxon>Pseudomonadales</taxon>
        <taxon>Pseudomonadaceae</taxon>
        <taxon>Pseudomonas</taxon>
    </lineage>
</organism>
<dbReference type="Proteomes" id="UP000327167">
    <property type="component" value="Unassembled WGS sequence"/>
</dbReference>
<reference evidence="1 2" key="1">
    <citation type="submission" date="2019-09" db="EMBL/GenBank/DDBJ databases">
        <authorList>
            <person name="Chandra G."/>
            <person name="Truman W A."/>
        </authorList>
    </citation>
    <scope>NUCLEOTIDE SEQUENCE [LARGE SCALE GENOMIC DNA]</scope>
    <source>
        <strain evidence="1">PS655</strain>
    </source>
</reference>
<proteinExistence type="predicted"/>
<evidence type="ECO:0000313" key="2">
    <source>
        <dbReference type="Proteomes" id="UP000327167"/>
    </source>
</evidence>
<evidence type="ECO:0000313" key="1">
    <source>
        <dbReference type="EMBL" id="VVN36288.1"/>
    </source>
</evidence>
<dbReference type="AlphaFoldDB" id="A0A5E6X4Q5"/>
<sequence>MWASIVSTLRPHPLRKSEHEQQQIMIGFGRHGGFCHPWDCAVGVVYGRAYYLHARLLPGSHRQ</sequence>
<accession>A0A5E6X4Q5</accession>
<name>A0A5E6X4Q5_PSEFL</name>